<evidence type="ECO:0000256" key="2">
    <source>
        <dbReference type="ARBA" id="ARBA00012386"/>
    </source>
</evidence>
<comment type="catalytic activity">
    <reaction evidence="11">
        <text>a uridine in tRNA + S-adenosyl-L-methionine = a 3-[(3S)-3-amino-3-carboxypropyl]uridine in tRNA + S-methyl-5'-thioadenosine + H(+)</text>
        <dbReference type="Rhea" id="RHEA:62432"/>
        <dbReference type="Rhea" id="RHEA-COMP:13339"/>
        <dbReference type="Rhea" id="RHEA-COMP:16092"/>
        <dbReference type="ChEBI" id="CHEBI:15378"/>
        <dbReference type="ChEBI" id="CHEBI:17509"/>
        <dbReference type="ChEBI" id="CHEBI:59789"/>
        <dbReference type="ChEBI" id="CHEBI:65315"/>
        <dbReference type="ChEBI" id="CHEBI:82930"/>
        <dbReference type="EC" id="2.5.1.25"/>
    </reaction>
</comment>
<protein>
    <recommendedName>
        <fullName evidence="9">tRNA-uridine aminocarboxypropyltransferase 1</fullName>
        <ecNumber evidence="2">2.5.1.25</ecNumber>
    </recommendedName>
    <alternativeName>
        <fullName evidence="10">DTW domain-containing protein 1</fullName>
    </alternativeName>
</protein>
<feature type="domain" description="DTW" evidence="13">
    <location>
        <begin position="52"/>
        <end position="275"/>
    </location>
</feature>
<dbReference type="SMART" id="SM01144">
    <property type="entry name" value="DTW"/>
    <property type="match status" value="1"/>
</dbReference>
<organism evidence="14 15">
    <name type="scientific">Leptomonas seymouri</name>
    <dbReference type="NCBI Taxonomy" id="5684"/>
    <lineage>
        <taxon>Eukaryota</taxon>
        <taxon>Discoba</taxon>
        <taxon>Euglenozoa</taxon>
        <taxon>Kinetoplastea</taxon>
        <taxon>Metakinetoplastina</taxon>
        <taxon>Trypanosomatida</taxon>
        <taxon>Trypanosomatidae</taxon>
        <taxon>Leishmaniinae</taxon>
        <taxon>Leptomonas</taxon>
    </lineage>
</organism>
<evidence type="ECO:0000256" key="12">
    <source>
        <dbReference type="SAM" id="MobiDB-lite"/>
    </source>
</evidence>
<comment type="subcellular location">
    <subcellularLocation>
        <location evidence="1">Nucleus</location>
    </subcellularLocation>
</comment>
<dbReference type="EMBL" id="LJSK01000204">
    <property type="protein sequence ID" value="KPI85175.1"/>
    <property type="molecule type" value="Genomic_DNA"/>
</dbReference>
<dbReference type="GO" id="GO:0005634">
    <property type="term" value="C:nucleus"/>
    <property type="evidence" value="ECO:0007669"/>
    <property type="project" value="UniProtKB-SubCell"/>
</dbReference>
<dbReference type="InterPro" id="IPR005636">
    <property type="entry name" value="DTW"/>
</dbReference>
<proteinExistence type="inferred from homology"/>
<dbReference type="VEuPathDB" id="TriTrypDB:Lsey_0204_0080"/>
<dbReference type="GO" id="GO:0008033">
    <property type="term" value="P:tRNA processing"/>
    <property type="evidence" value="ECO:0007669"/>
    <property type="project" value="UniProtKB-KW"/>
</dbReference>
<evidence type="ECO:0000256" key="11">
    <source>
        <dbReference type="ARBA" id="ARBA00048718"/>
    </source>
</evidence>
<dbReference type="Proteomes" id="UP000038009">
    <property type="component" value="Unassembled WGS sequence"/>
</dbReference>
<dbReference type="OMA" id="YVVLHPN"/>
<comment type="caution">
    <text evidence="14">The sequence shown here is derived from an EMBL/GenBank/DDBJ whole genome shotgun (WGS) entry which is preliminary data.</text>
</comment>
<evidence type="ECO:0000256" key="9">
    <source>
        <dbReference type="ARBA" id="ARBA00039242"/>
    </source>
</evidence>
<dbReference type="OrthoDB" id="3173at2759"/>
<accession>A0A0N1PCD7</accession>
<keyword evidence="6" id="KW-0539">Nucleus</keyword>
<keyword evidence="4" id="KW-0949">S-adenosyl-L-methionine</keyword>
<evidence type="ECO:0000256" key="5">
    <source>
        <dbReference type="ARBA" id="ARBA00022694"/>
    </source>
</evidence>
<comment type="function">
    <text evidence="7">Catalyzes the formation of 3-(3-amino-3-carboxypropyl)uridine (acp3U) at position 20 in the D-loop of several cytoplasmic tRNAs (acp3U(20)).</text>
</comment>
<dbReference type="Pfam" id="PF03942">
    <property type="entry name" value="DTW"/>
    <property type="match status" value="1"/>
</dbReference>
<evidence type="ECO:0000256" key="3">
    <source>
        <dbReference type="ARBA" id="ARBA00022679"/>
    </source>
</evidence>
<evidence type="ECO:0000313" key="14">
    <source>
        <dbReference type="EMBL" id="KPI85175.1"/>
    </source>
</evidence>
<name>A0A0N1PCD7_LEPSE</name>
<evidence type="ECO:0000313" key="15">
    <source>
        <dbReference type="Proteomes" id="UP000038009"/>
    </source>
</evidence>
<reference evidence="14 15" key="1">
    <citation type="journal article" date="2015" name="PLoS Pathog.">
        <title>Leptomonas seymouri: Adaptations to the Dixenous Life Cycle Analyzed by Genome Sequencing, Transcriptome Profiling and Co-infection with Leishmania donovani.</title>
        <authorList>
            <person name="Kraeva N."/>
            <person name="Butenko A."/>
            <person name="Hlavacova J."/>
            <person name="Kostygov A."/>
            <person name="Myskova J."/>
            <person name="Grybchuk D."/>
            <person name="Lestinova T."/>
            <person name="Votypka J."/>
            <person name="Volf P."/>
            <person name="Opperdoes F."/>
            <person name="Flegontov P."/>
            <person name="Lukes J."/>
            <person name="Yurchenko V."/>
        </authorList>
    </citation>
    <scope>NUCLEOTIDE SEQUENCE [LARGE SCALE GENOMIC DNA]</scope>
    <source>
        <strain evidence="14 15">ATCC 30220</strain>
    </source>
</reference>
<evidence type="ECO:0000259" key="13">
    <source>
        <dbReference type="SMART" id="SM01144"/>
    </source>
</evidence>
<evidence type="ECO:0000256" key="4">
    <source>
        <dbReference type="ARBA" id="ARBA00022691"/>
    </source>
</evidence>
<dbReference type="InterPro" id="IPR051521">
    <property type="entry name" value="tRNA_Mod/Golgi_Maint"/>
</dbReference>
<keyword evidence="3" id="KW-0808">Transferase</keyword>
<dbReference type="GO" id="GO:0016432">
    <property type="term" value="F:tRNA-uridine aminocarboxypropyltransferase activity"/>
    <property type="evidence" value="ECO:0007669"/>
    <property type="project" value="UniProtKB-EC"/>
</dbReference>
<evidence type="ECO:0000256" key="1">
    <source>
        <dbReference type="ARBA" id="ARBA00004123"/>
    </source>
</evidence>
<feature type="region of interest" description="Disordered" evidence="12">
    <location>
        <begin position="220"/>
        <end position="248"/>
    </location>
</feature>
<dbReference type="EC" id="2.5.1.25" evidence="2"/>
<keyword evidence="15" id="KW-1185">Reference proteome</keyword>
<dbReference type="AlphaFoldDB" id="A0A0N1PCD7"/>
<evidence type="ECO:0000256" key="8">
    <source>
        <dbReference type="ARBA" id="ARBA00038290"/>
    </source>
</evidence>
<comment type="similarity">
    <text evidence="8">Belongs to the TDD superfamily. DTWD1 family.</text>
</comment>
<gene>
    <name evidence="14" type="ORF">ABL78_5763</name>
</gene>
<evidence type="ECO:0000256" key="6">
    <source>
        <dbReference type="ARBA" id="ARBA00023242"/>
    </source>
</evidence>
<evidence type="ECO:0000256" key="7">
    <source>
        <dbReference type="ARBA" id="ARBA00037050"/>
    </source>
</evidence>
<dbReference type="PANTHER" id="PTHR15627:SF8">
    <property type="entry name" value="TRNA-URIDINE AMINOCARBOXYPROPYLTRANSFERASE 1"/>
    <property type="match status" value="1"/>
</dbReference>
<sequence>MMKRPRSGYTDSSAERAEKVKTFIQSLRFSVPLCRLREQHERRECPKCHKRRLYYCYDCLSVTHPESHPPPLALPLNVYVVLHPNELRGKSTSLAASTISPDMHIIEYPSVPEQLEPEATLVLYPSEQSVELHEVEHLEQYKNVVFIDSTWQQSKAIARDERVNRFKHVRIKSQTSLFWRFQNNDPTYLATVEAIYYFLREYITQVNKVKALAASSEPSANESALASSDQSTSAVDAQRDDNDDSAGSDAYYHGEVDDLLYYYINQYIGVQQRYTSGTLSKYTDRHFSGYILQSAAWDDLVAPTAPQDACKTAPGKATE</sequence>
<dbReference type="PANTHER" id="PTHR15627">
    <property type="entry name" value="NATURAL KILLER CELL-SPECIFIC ANTIGEN KLIP1"/>
    <property type="match status" value="1"/>
</dbReference>
<evidence type="ECO:0000256" key="10">
    <source>
        <dbReference type="ARBA" id="ARBA00042508"/>
    </source>
</evidence>
<keyword evidence="5" id="KW-0819">tRNA processing</keyword>